<dbReference type="InterPro" id="IPR013968">
    <property type="entry name" value="PKS_KR"/>
</dbReference>
<evidence type="ECO:0000259" key="6">
    <source>
        <dbReference type="PROSITE" id="PS52004"/>
    </source>
</evidence>
<dbReference type="GO" id="GO:0006633">
    <property type="term" value="P:fatty acid biosynthetic process"/>
    <property type="evidence" value="ECO:0007669"/>
    <property type="project" value="InterPro"/>
</dbReference>
<dbReference type="InterPro" id="IPR016036">
    <property type="entry name" value="Malonyl_transacylase_ACP-bd"/>
</dbReference>
<evidence type="ECO:0000256" key="4">
    <source>
        <dbReference type="SAM" id="MobiDB-lite"/>
    </source>
</evidence>
<dbReference type="Pfam" id="PF08659">
    <property type="entry name" value="KR"/>
    <property type="match status" value="1"/>
</dbReference>
<feature type="domain" description="Carrier" evidence="5">
    <location>
        <begin position="1847"/>
        <end position="1924"/>
    </location>
</feature>
<reference evidence="7" key="1">
    <citation type="submission" date="2020-12" db="EMBL/GenBank/DDBJ databases">
        <title>Genomic characterization of non-nitrogen-fixing Frankia strains.</title>
        <authorList>
            <person name="Carlos-Shanley C."/>
            <person name="Guerra T."/>
            <person name="Hahn D."/>
        </authorList>
    </citation>
    <scope>NUCLEOTIDE SEQUENCE</scope>
    <source>
        <strain evidence="7">CN6</strain>
    </source>
</reference>
<dbReference type="Gene3D" id="3.40.47.10">
    <property type="match status" value="1"/>
</dbReference>
<dbReference type="Gene3D" id="3.20.20.70">
    <property type="entry name" value="Aldolase class I"/>
    <property type="match status" value="2"/>
</dbReference>
<dbReference type="GO" id="GO:0004315">
    <property type="term" value="F:3-oxoacyl-[acyl-carrier-protein] synthase activity"/>
    <property type="evidence" value="ECO:0007669"/>
    <property type="project" value="InterPro"/>
</dbReference>
<keyword evidence="2" id="KW-0597">Phosphoprotein</keyword>
<dbReference type="Pfam" id="PF00550">
    <property type="entry name" value="PP-binding"/>
    <property type="match status" value="1"/>
</dbReference>
<feature type="domain" description="Ketosynthase family 3 (KS3)" evidence="6">
    <location>
        <begin position="719"/>
        <end position="1165"/>
    </location>
</feature>
<keyword evidence="8" id="KW-1185">Reference proteome</keyword>
<feature type="region of interest" description="Disordered" evidence="4">
    <location>
        <begin position="1770"/>
        <end position="1814"/>
    </location>
</feature>
<dbReference type="InterPro" id="IPR052568">
    <property type="entry name" value="PKS-FAS_Synthase"/>
</dbReference>
<proteinExistence type="predicted"/>
<feature type="compositionally biased region" description="Low complexity" evidence="4">
    <location>
        <begin position="10"/>
        <end position="22"/>
    </location>
</feature>
<keyword evidence="1" id="KW-0596">Phosphopantetheine</keyword>
<dbReference type="InterPro" id="IPR014031">
    <property type="entry name" value="Ketoacyl_synth_C"/>
</dbReference>
<dbReference type="InterPro" id="IPR016039">
    <property type="entry name" value="Thiolase-like"/>
</dbReference>
<feature type="region of interest" description="Disordered" evidence="4">
    <location>
        <begin position="1323"/>
        <end position="1343"/>
    </location>
</feature>
<dbReference type="Pfam" id="PF03060">
    <property type="entry name" value="NMO"/>
    <property type="match status" value="1"/>
</dbReference>
<dbReference type="SUPFAM" id="SSF51735">
    <property type="entry name" value="NAD(P)-binding Rossmann-fold domains"/>
    <property type="match status" value="2"/>
</dbReference>
<dbReference type="SMART" id="SM00822">
    <property type="entry name" value="PKS_KR"/>
    <property type="match status" value="1"/>
</dbReference>
<dbReference type="Gene3D" id="3.40.366.10">
    <property type="entry name" value="Malonyl-Coenzyme A Acyl Carrier Protein, domain 2"/>
    <property type="match status" value="1"/>
</dbReference>
<dbReference type="SUPFAM" id="SSF52151">
    <property type="entry name" value="FabD/lysophospholipase-like"/>
    <property type="match status" value="1"/>
</dbReference>
<dbReference type="InterPro" id="IPR013785">
    <property type="entry name" value="Aldolase_TIM"/>
</dbReference>
<dbReference type="Gene3D" id="3.40.50.720">
    <property type="entry name" value="NAD(P)-binding Rossmann-like Domain"/>
    <property type="match status" value="1"/>
</dbReference>
<organism evidence="7 8">
    <name type="scientific">Frankia nepalensis</name>
    <dbReference type="NCBI Taxonomy" id="1836974"/>
    <lineage>
        <taxon>Bacteria</taxon>
        <taxon>Bacillati</taxon>
        <taxon>Actinomycetota</taxon>
        <taxon>Actinomycetes</taxon>
        <taxon>Frankiales</taxon>
        <taxon>Frankiaceae</taxon>
        <taxon>Frankia</taxon>
    </lineage>
</organism>
<evidence type="ECO:0000256" key="1">
    <source>
        <dbReference type="ARBA" id="ARBA00022450"/>
    </source>
</evidence>
<feature type="compositionally biased region" description="Low complexity" evidence="4">
    <location>
        <begin position="1798"/>
        <end position="1814"/>
    </location>
</feature>
<feature type="compositionally biased region" description="Low complexity" evidence="4">
    <location>
        <begin position="1928"/>
        <end position="1957"/>
    </location>
</feature>
<sequence length="2483" mass="256177">MKDSAAQNTAVGVPGRAAAAPRPVRRRDDIIGVSPLGEPDPRLVAAVSGAGALGVLDLGADRAGAVRALRLTTRLTATSFGVRLGRLDVVDPDELARHRSRVDTVLLAGGELGGAAARRLLDALPEARVLAEVTSLSEAAAAAAAGAAGRLARGNEAGGRGGALRSFVLVQRLLDHEELRGQAGLAPPVWCWGGVGLRTAVAAVVGGAAGVVLDTQLGLLREATVTAASGAMLRRMDGTETVVAAGHRVYQSAAARQAAGDAEDWPAGTVTAHLGGQDPDRQLIPVGQDAFLARVFATRFGTTARVVRAVRGALADAADPGALAAAESVLGDGSPLCASWGTTRPVAQGPMTRVSDQSGFARRVAEDGALPFLALALATEQQSRQLLLETRDLLGQRPWGVGLLGFAPEEVRAAQLAVVREIRPSCVIVAGGRPSQAADLEKIGIPTFLHVPSPTLLRQFLDAGARRFVFEGSECGGHVGPRASFPLWEAQVDVLLNFLDETRPGGFADGHAAPGGTGPSPQVLFAGGVHDARSAAMVAALASPLGARGVGVGLLMGTAYLFTRDAVELGAIQEEFQRQVVAARRTALLRTAPGHTTRCVDSPFVERFHATRDELRARDVPDHQAWETLEQLNVGRLRVASKGLERRGDDLAAVDPERQRREGLFMAGQVAVLRSATTTVRELHDDVTEGARKYLRDHAERLRDSGDAAGASAAAPAAPLDIAIVGMACVLPDAPDLAAFWANVVAGADAVSLVPPERWDVGVYADADGEGDGGPSGEKSRSKWGGFLPRVPFDPLRYGIPPASLASIEPVQALALETARRALEDARLDPARVDHSRTGVVFGTEPNSDLSAAITLRAVLPAYYGEVPPELDEVLPRITAETFTGILGNIVASRISNRLDLGGPAYVVDAACASSLAALDLGCKELRFGGADVMICGGADLHNGALDYLLFSSVGALSPTGRARPFAADADGTTLGEGVACVVLKRLADAERDGDRVYAVIKGLGSASDGRSLGLTAPRPEGQRLALERAYRNAGVSPADVGLVEAHGTGTVVGDRTELTTLTRVFTEAGAGPGRCALGSVKSQIGHTKTAAGLAAVVRTSLALHHGVLPPTLHVGTPNPAWDGDVSPFVFAATARPWPRPAAERVAGVSAFGFGGANYHAVLAGHPGATDPRHAVDQWPAELFVFRGPDHATARAAVAELRRLLVRNDAAGRPWPLRDLAATATGRAQPRRGPVQIAVVARDLDDLAHLLDRAARGEADPRAGLFAATTPPPDGAVAVLFPGQGSQRPGMLAELFVSFGELRDYLRLGERWRDALFPPSAFDPSAFDGQPASPAGRARGAEERLRDTRVAQPALGVAGLGVYHLLSRLGLTPDMTAGHSYGELVALCAAGACDPETLLELSAARGEAIVQAVTGAGGDGTAGTVQPDRGAMAAARASLPTVTRTLADPRLGGQVVVANHNAPDQIVISGPTSAVESAIRLLREAGHGAVRLPVACAFHSPMIAGAREIFGQVLADAALADPRLPVWANRTAAPYPATDGVGGAGDAVRTELVAQVTAPVRFVDQVEAMYAAGARVFVEAGPGRVLTGLVDAILGDRPHLAVACDGHRGGLTGFLDAVGALLVGAVPLDVGWLFEGRDAIDRAGSAPLAPPPWSVDGRSICRPDGEPLPGGLPPAGRVRRPGGSALARATTRHPRGPVPTARRGVADAPIADHPAGARAAVSGMVAPPAWALAAAATREELVSEFLRTSRDNLAAQRDVLISYLGAGRDATAPPPAPGSPAAGLQVTAPLPDTTSGEAGPLGLPAGRAPGADSPLAAAPAAAALASTSASPSASASASASATTSAPPDLTETVRDLIAEATGYPLDMIEVDLDLETDLSVNSLKRTELAGDLVERLTVTSPGGVDELSRLRTVRAIVGWLTDHTRATATATAPTTAPRHPAGDAAAAPAHAGSATGPEPATDSPEPAAGGRRAGEPPAFAPAGPDRAARAPAGPRGHGPKRFVLTQRPAPLAGREVSLSGTTWVVFGRAADVPGRDAVLRRLTELGAAARFRLVDELAHAAPSDLDGGIFLAGWGENTGGAELPDAFGALRAVLRGEVRWLLAVAPPDAARAPGLRGLFRALGREYPHAAIKVVETDATAGPGLADLVAAELAEPPGGPVVVVHHDGVRQTEVLTPASPGPLATLGAGPADDGSAETAALGLDGDAVVVLVGGARGITAGFTTLLAGAARCHLELAGRTPEPTAEEDPRLAGAFDRPALLHAVGRLGIRDPKAAHQTAGEVLAQREIRATLADATARGGEAHYHQLDVLDTDAVHWFVKQVFARHGRIDAVVYSAGVIEDRLVADKQPESFRRVFDTKVAGARAMLAAFDELPVPPRLLVFFGSIAAVLGSRGQSDYAAANDALETLGAAWARRTGSRALTVHWGPWAPDPHHPGMVSADLERDFARRGVDLIDPEEGHRCLLRELAWGPRDLAGVVYTASGW</sequence>
<dbReference type="SUPFAM" id="SSF55048">
    <property type="entry name" value="Probable ACP-binding domain of malonyl-CoA ACP transacylase"/>
    <property type="match status" value="1"/>
</dbReference>
<feature type="region of interest" description="Disordered" evidence="4">
    <location>
        <begin position="1"/>
        <end position="24"/>
    </location>
</feature>
<dbReference type="PANTHER" id="PTHR43074:SF1">
    <property type="entry name" value="BETA-KETOACYL SYNTHASE FAMILY PROTEIN-RELATED"/>
    <property type="match status" value="1"/>
</dbReference>
<dbReference type="InterPro" id="IPR020841">
    <property type="entry name" value="PKS_Beta-ketoAc_synthase_dom"/>
</dbReference>
<dbReference type="InterPro" id="IPR001227">
    <property type="entry name" value="Ac_transferase_dom_sf"/>
</dbReference>
<dbReference type="InterPro" id="IPR016035">
    <property type="entry name" value="Acyl_Trfase/lysoPLipase"/>
</dbReference>
<dbReference type="Pfam" id="PF02801">
    <property type="entry name" value="Ketoacyl-synt_C"/>
    <property type="match status" value="1"/>
</dbReference>
<dbReference type="InterPro" id="IPR018201">
    <property type="entry name" value="Ketoacyl_synth_AS"/>
</dbReference>
<evidence type="ECO:0000256" key="2">
    <source>
        <dbReference type="ARBA" id="ARBA00022553"/>
    </source>
</evidence>
<feature type="region of interest" description="Disordered" evidence="4">
    <location>
        <begin position="1667"/>
        <end position="1703"/>
    </location>
</feature>
<dbReference type="InterPro" id="IPR036291">
    <property type="entry name" value="NAD(P)-bd_dom_sf"/>
</dbReference>
<dbReference type="PROSITE" id="PS00606">
    <property type="entry name" value="KS3_1"/>
    <property type="match status" value="1"/>
</dbReference>
<dbReference type="Proteomes" id="UP000604475">
    <property type="component" value="Unassembled WGS sequence"/>
</dbReference>
<dbReference type="CDD" id="cd00833">
    <property type="entry name" value="PKS"/>
    <property type="match status" value="1"/>
</dbReference>
<dbReference type="EMBL" id="JAEACQ010000210">
    <property type="protein sequence ID" value="MBL7629091.1"/>
    <property type="molecule type" value="Genomic_DNA"/>
</dbReference>
<dbReference type="PROSITE" id="PS50075">
    <property type="entry name" value="CARRIER"/>
    <property type="match status" value="1"/>
</dbReference>
<evidence type="ECO:0000313" key="8">
    <source>
        <dbReference type="Proteomes" id="UP000604475"/>
    </source>
</evidence>
<name>A0A937RBL4_9ACTN</name>
<dbReference type="SUPFAM" id="SSF51412">
    <property type="entry name" value="Inosine monophosphate dehydrogenase (IMPDH)"/>
    <property type="match status" value="2"/>
</dbReference>
<dbReference type="SUPFAM" id="SSF47336">
    <property type="entry name" value="ACP-like"/>
    <property type="match status" value="1"/>
</dbReference>
<dbReference type="Pfam" id="PF00698">
    <property type="entry name" value="Acyl_transf_1"/>
    <property type="match status" value="1"/>
</dbReference>
<feature type="region of interest" description="Disordered" evidence="4">
    <location>
        <begin position="1928"/>
        <end position="2002"/>
    </location>
</feature>
<dbReference type="InterPro" id="IPR057326">
    <property type="entry name" value="KR_dom"/>
</dbReference>
<dbReference type="InterPro" id="IPR036736">
    <property type="entry name" value="ACP-like_sf"/>
</dbReference>
<keyword evidence="3" id="KW-0808">Transferase</keyword>
<evidence type="ECO:0000259" key="5">
    <source>
        <dbReference type="PROSITE" id="PS50075"/>
    </source>
</evidence>
<feature type="compositionally biased region" description="Low complexity" evidence="4">
    <location>
        <begin position="1964"/>
        <end position="1994"/>
    </location>
</feature>
<comment type="caution">
    <text evidence="7">The sequence shown here is derived from an EMBL/GenBank/DDBJ whole genome shotgun (WGS) entry which is preliminary data.</text>
</comment>
<dbReference type="InterPro" id="IPR014043">
    <property type="entry name" value="Acyl_transferase_dom"/>
</dbReference>
<evidence type="ECO:0000313" key="7">
    <source>
        <dbReference type="EMBL" id="MBL7629091.1"/>
    </source>
</evidence>
<protein>
    <submittedName>
        <fullName evidence="7">SDR family oxidoreductase</fullName>
    </submittedName>
</protein>
<dbReference type="SMART" id="SM00827">
    <property type="entry name" value="PKS_AT"/>
    <property type="match status" value="1"/>
</dbReference>
<dbReference type="Gene3D" id="3.30.70.250">
    <property type="entry name" value="Malonyl-CoA ACP transacylase, ACP-binding"/>
    <property type="match status" value="1"/>
</dbReference>
<dbReference type="SMART" id="SM00825">
    <property type="entry name" value="PKS_KS"/>
    <property type="match status" value="1"/>
</dbReference>
<dbReference type="InterPro" id="IPR009081">
    <property type="entry name" value="PP-bd_ACP"/>
</dbReference>
<dbReference type="Gene3D" id="1.10.1200.10">
    <property type="entry name" value="ACP-like"/>
    <property type="match status" value="1"/>
</dbReference>
<dbReference type="SUPFAM" id="SSF53901">
    <property type="entry name" value="Thiolase-like"/>
    <property type="match status" value="1"/>
</dbReference>
<accession>A0A937RBL4</accession>
<dbReference type="PANTHER" id="PTHR43074">
    <property type="entry name" value="OMEGA-3 POLYUNSATURATED FATTY ACID SYNTHASE PFAB-RELATED"/>
    <property type="match status" value="1"/>
</dbReference>
<gene>
    <name evidence="7" type="ORF">I7412_18390</name>
</gene>
<dbReference type="InterPro" id="IPR014030">
    <property type="entry name" value="Ketoacyl_synth_N"/>
</dbReference>
<dbReference type="Pfam" id="PF00109">
    <property type="entry name" value="ketoacyl-synt"/>
    <property type="match status" value="1"/>
</dbReference>
<evidence type="ECO:0000256" key="3">
    <source>
        <dbReference type="ARBA" id="ARBA00022679"/>
    </source>
</evidence>
<dbReference type="PROSITE" id="PS52004">
    <property type="entry name" value="KS3_2"/>
    <property type="match status" value="1"/>
</dbReference>